<evidence type="ECO:0000256" key="2">
    <source>
        <dbReference type="ARBA" id="ARBA00022475"/>
    </source>
</evidence>
<gene>
    <name evidence="7" type="ORF">C0029_11640</name>
</gene>
<organism evidence="7 8">
    <name type="scientific">Halioglobus japonicus</name>
    <dbReference type="NCBI Taxonomy" id="930805"/>
    <lineage>
        <taxon>Bacteria</taxon>
        <taxon>Pseudomonadati</taxon>
        <taxon>Pseudomonadota</taxon>
        <taxon>Gammaproteobacteria</taxon>
        <taxon>Cellvibrionales</taxon>
        <taxon>Halieaceae</taxon>
        <taxon>Halioglobus</taxon>
    </lineage>
</organism>
<dbReference type="AlphaFoldDB" id="A0AAP8MCI4"/>
<feature type="transmembrane region" description="Helical" evidence="6">
    <location>
        <begin position="38"/>
        <end position="59"/>
    </location>
</feature>
<dbReference type="Pfam" id="PF03899">
    <property type="entry name" value="ATP-synt_I"/>
    <property type="match status" value="1"/>
</dbReference>
<comment type="subcellular location">
    <subcellularLocation>
        <location evidence="1">Cell membrane</location>
        <topology evidence="1">Multi-pass membrane protein</topology>
    </subcellularLocation>
</comment>
<keyword evidence="8" id="KW-1185">Reference proteome</keyword>
<proteinExistence type="predicted"/>
<feature type="transmembrane region" description="Helical" evidence="6">
    <location>
        <begin position="12"/>
        <end position="32"/>
    </location>
</feature>
<comment type="caution">
    <text evidence="7">The sequence shown here is derived from an EMBL/GenBank/DDBJ whole genome shotgun (WGS) entry which is preliminary data.</text>
</comment>
<dbReference type="GO" id="GO:0005886">
    <property type="term" value="C:plasma membrane"/>
    <property type="evidence" value="ECO:0007669"/>
    <property type="project" value="UniProtKB-SubCell"/>
</dbReference>
<keyword evidence="3 6" id="KW-0812">Transmembrane</keyword>
<dbReference type="Proteomes" id="UP000235162">
    <property type="component" value="Unassembled WGS sequence"/>
</dbReference>
<sequence>MPGAKIARPPVHRITLTQLAVLTLLCLALLVYNEVVAWSLAAGGLVAVIPQAYFAHLAFRWRGAKSARDMARASYAGEIGKFMLSVAGFAVVFAAIRPIDGLAVFAGYLAMLTIQIIGSWLLLTRSQ</sequence>
<keyword evidence="2" id="KW-1003">Cell membrane</keyword>
<evidence type="ECO:0000256" key="5">
    <source>
        <dbReference type="ARBA" id="ARBA00023136"/>
    </source>
</evidence>
<evidence type="ECO:0000256" key="4">
    <source>
        <dbReference type="ARBA" id="ARBA00022989"/>
    </source>
</evidence>
<accession>A0AAP8MCI4</accession>
<reference evidence="7 8" key="1">
    <citation type="submission" date="2018-01" db="EMBL/GenBank/DDBJ databases">
        <title>The draft genome sequence of Halioglobus japonicus S1-36.</title>
        <authorList>
            <person name="Du Z.-J."/>
            <person name="Shi M.-J."/>
        </authorList>
    </citation>
    <scope>NUCLEOTIDE SEQUENCE [LARGE SCALE GENOMIC DNA]</scope>
    <source>
        <strain evidence="7 8">S1-36</strain>
    </source>
</reference>
<name>A0AAP8MCI4_9GAMM</name>
<protein>
    <submittedName>
        <fullName evidence="7">F0F1 ATP synthase subunit I</fullName>
    </submittedName>
</protein>
<feature type="transmembrane region" description="Helical" evidence="6">
    <location>
        <begin position="79"/>
        <end position="96"/>
    </location>
</feature>
<keyword evidence="5 6" id="KW-0472">Membrane</keyword>
<dbReference type="RefSeq" id="WP_084198118.1">
    <property type="nucleotide sequence ID" value="NZ_BMYL01000007.1"/>
</dbReference>
<evidence type="ECO:0000256" key="6">
    <source>
        <dbReference type="SAM" id="Phobius"/>
    </source>
</evidence>
<dbReference type="EMBL" id="PKUR01000003">
    <property type="protein sequence ID" value="PLW85285.1"/>
    <property type="molecule type" value="Genomic_DNA"/>
</dbReference>
<evidence type="ECO:0000256" key="1">
    <source>
        <dbReference type="ARBA" id="ARBA00004651"/>
    </source>
</evidence>
<keyword evidence="4 6" id="KW-1133">Transmembrane helix</keyword>
<evidence type="ECO:0000256" key="3">
    <source>
        <dbReference type="ARBA" id="ARBA00022692"/>
    </source>
</evidence>
<dbReference type="KEGG" id="hja:BST95_03070"/>
<evidence type="ECO:0000313" key="8">
    <source>
        <dbReference type="Proteomes" id="UP000235162"/>
    </source>
</evidence>
<evidence type="ECO:0000313" key="7">
    <source>
        <dbReference type="EMBL" id="PLW85285.1"/>
    </source>
</evidence>
<feature type="transmembrane region" description="Helical" evidence="6">
    <location>
        <begin position="102"/>
        <end position="123"/>
    </location>
</feature>
<dbReference type="InterPro" id="IPR005598">
    <property type="entry name" value="ATP_synth_I"/>
</dbReference>